<proteinExistence type="predicted"/>
<evidence type="ECO:0000313" key="1">
    <source>
        <dbReference type="EMBL" id="CAB4141903.1"/>
    </source>
</evidence>
<gene>
    <name evidence="1" type="ORF">UFOVP421_15</name>
</gene>
<dbReference type="InterPro" id="IPR018330">
    <property type="entry name" value="RecT_fam"/>
</dbReference>
<name>A0A6J5M975_9CAUD</name>
<dbReference type="GO" id="GO:0006259">
    <property type="term" value="P:DNA metabolic process"/>
    <property type="evidence" value="ECO:0007669"/>
    <property type="project" value="InterPro"/>
</dbReference>
<dbReference type="Pfam" id="PF03837">
    <property type="entry name" value="RecT"/>
    <property type="match status" value="1"/>
</dbReference>
<sequence>MNALTTQRAATPSFGDMMRLAETLAQSTMIPRDYQRNPANCLVAIQWGSEIGLGPLQAMQNVAVINGRPSVWGDAAAALVKGHPAYEWMREGVSGDGDARVGWCEIKRRGHDPERREFSVAQAKKAGLWGKAGPWTQYPDRMLQLRARGFALRDVFPDALRGVITAEEAQDMPTDEPRVVGVVTPDQPALAAPQPDETGRTARSFSFDLLDDQLSQFVEVEEIRAYLAQPKVQAAERKVRERGMGERWDEIVWRHKDRVTPLEHAAGPDEEIAE</sequence>
<dbReference type="EMBL" id="LR796402">
    <property type="protein sequence ID" value="CAB4141903.1"/>
    <property type="molecule type" value="Genomic_DNA"/>
</dbReference>
<dbReference type="GO" id="GO:0003677">
    <property type="term" value="F:DNA binding"/>
    <property type="evidence" value="ECO:0007669"/>
    <property type="project" value="InterPro"/>
</dbReference>
<reference evidence="1" key="1">
    <citation type="submission" date="2020-04" db="EMBL/GenBank/DDBJ databases">
        <authorList>
            <person name="Chiriac C."/>
            <person name="Salcher M."/>
            <person name="Ghai R."/>
            <person name="Kavagutti S V."/>
        </authorList>
    </citation>
    <scope>NUCLEOTIDE SEQUENCE</scope>
</reference>
<organism evidence="1">
    <name type="scientific">uncultured Caudovirales phage</name>
    <dbReference type="NCBI Taxonomy" id="2100421"/>
    <lineage>
        <taxon>Viruses</taxon>
        <taxon>Duplodnaviria</taxon>
        <taxon>Heunggongvirae</taxon>
        <taxon>Uroviricota</taxon>
        <taxon>Caudoviricetes</taxon>
        <taxon>Peduoviridae</taxon>
        <taxon>Maltschvirus</taxon>
        <taxon>Maltschvirus maltsch</taxon>
    </lineage>
</organism>
<protein>
    <submittedName>
        <fullName evidence="1">RecT family</fullName>
    </submittedName>
</protein>
<accession>A0A6J5M975</accession>